<proteinExistence type="inferred from homology"/>
<feature type="compositionally biased region" description="Low complexity" evidence="6">
    <location>
        <begin position="34"/>
        <end position="45"/>
    </location>
</feature>
<feature type="active site" description="Proton donor" evidence="5">
    <location>
        <position position="195"/>
    </location>
</feature>
<keyword evidence="3 8" id="KW-0378">Hydrolase</keyword>
<dbReference type="InterPro" id="IPR000757">
    <property type="entry name" value="Beta-glucanase-like"/>
</dbReference>
<feature type="domain" description="GH16" evidence="7">
    <location>
        <begin position="49"/>
        <end position="355"/>
    </location>
</feature>
<feature type="region of interest" description="Disordered" evidence="6">
    <location>
        <begin position="21"/>
        <end position="47"/>
    </location>
</feature>
<reference evidence="8 9" key="1">
    <citation type="submission" date="2017-07" db="EMBL/GenBank/DDBJ databases">
        <authorList>
            <person name="Sun Z.S."/>
            <person name="Albrecht U."/>
            <person name="Echele G."/>
            <person name="Lee C.C."/>
        </authorList>
    </citation>
    <scope>NUCLEOTIDE SEQUENCE [LARGE SCALE GENOMIC DNA]</scope>
    <source>
        <strain evidence="9">type strain: KCTC 22618</strain>
    </source>
</reference>
<comment type="similarity">
    <text evidence="1">Belongs to the glycosyl hydrolase 16 family.</text>
</comment>
<name>A0A238UBZ1_9FLAO</name>
<dbReference type="InterPro" id="IPR013320">
    <property type="entry name" value="ConA-like_dom_sf"/>
</dbReference>
<protein>
    <submittedName>
        <fullName evidence="8">Beta-agarase, family GH16</fullName>
        <ecNumber evidence="8">3.2.1.81</ecNumber>
    </submittedName>
</protein>
<evidence type="ECO:0000256" key="5">
    <source>
        <dbReference type="PIRSR" id="PIRSR001097-50"/>
    </source>
</evidence>
<dbReference type="SUPFAM" id="SSF49899">
    <property type="entry name" value="Concanavalin A-like lectins/glucanases"/>
    <property type="match status" value="1"/>
</dbReference>
<gene>
    <name evidence="8" type="primary">agaZ</name>
    <name evidence="8" type="ORF">TJEJU_2943</name>
</gene>
<dbReference type="PROSITE" id="PS51257">
    <property type="entry name" value="PROKAR_LIPOPROTEIN"/>
    <property type="match status" value="1"/>
</dbReference>
<evidence type="ECO:0000256" key="2">
    <source>
        <dbReference type="ARBA" id="ARBA00022729"/>
    </source>
</evidence>
<evidence type="ECO:0000256" key="6">
    <source>
        <dbReference type="SAM" id="MobiDB-lite"/>
    </source>
</evidence>
<evidence type="ECO:0000256" key="1">
    <source>
        <dbReference type="ARBA" id="ARBA00006865"/>
    </source>
</evidence>
<sequence>MKLKNLIFIISIIFGVACSSGNDNTPEQVDGDTTDGSTDSGNDSDNAAETWMTIPVPANAGDGMTWEFQSDISDDFEYEFAGQPNLAEFGNGKWTNFYHNQWDGPGATIWKHENVTVSGGNLRLITTREPGEMKTYTSGSDTYTDKATRLGCITSTKRVKYPVYVETRVKAANAFFASDIWMLSPDDTQEIDILEAYGAQNPRNGQQWFSERFHISHHVFIRNPFQDYQPKDVSTWQKIDGYPFVSSDWVRIGVYWKSPTHLEYYINGNLVKVMDNLDTVGGKDGIDPLGYTSPNQTADNTRTGLNKEMDIIINAEVQNWNAAADRFPTDEEIANSPEDHVLKIDWIRVFKPVSK</sequence>
<dbReference type="Gene3D" id="2.60.120.200">
    <property type="match status" value="1"/>
</dbReference>
<organism evidence="8 9">
    <name type="scientific">Tenacibaculum jejuense</name>
    <dbReference type="NCBI Taxonomy" id="584609"/>
    <lineage>
        <taxon>Bacteria</taxon>
        <taxon>Pseudomonadati</taxon>
        <taxon>Bacteroidota</taxon>
        <taxon>Flavobacteriia</taxon>
        <taxon>Flavobacteriales</taxon>
        <taxon>Flavobacteriaceae</taxon>
        <taxon>Tenacibaculum</taxon>
    </lineage>
</organism>
<dbReference type="OrthoDB" id="9809583at2"/>
<dbReference type="PIRSF" id="PIRSF001097">
    <property type="entry name" value="Agarase"/>
    <property type="match status" value="1"/>
</dbReference>
<dbReference type="GO" id="GO:0033916">
    <property type="term" value="F:beta-agarase activity"/>
    <property type="evidence" value="ECO:0007669"/>
    <property type="project" value="UniProtKB-EC"/>
</dbReference>
<keyword evidence="9" id="KW-1185">Reference proteome</keyword>
<dbReference type="Proteomes" id="UP000215214">
    <property type="component" value="Chromosome TJEJU"/>
</dbReference>
<dbReference type="RefSeq" id="WP_095073281.1">
    <property type="nucleotide sequence ID" value="NZ_LT899436.1"/>
</dbReference>
<evidence type="ECO:0000259" key="7">
    <source>
        <dbReference type="PROSITE" id="PS51762"/>
    </source>
</evidence>
<evidence type="ECO:0000313" key="9">
    <source>
        <dbReference type="Proteomes" id="UP000215214"/>
    </source>
</evidence>
<dbReference type="InterPro" id="IPR016287">
    <property type="entry name" value="Beta_agarase"/>
</dbReference>
<dbReference type="EC" id="3.2.1.81" evidence="8"/>
<accession>A0A238UBZ1</accession>
<dbReference type="EMBL" id="LT899436">
    <property type="protein sequence ID" value="SNR16612.1"/>
    <property type="molecule type" value="Genomic_DNA"/>
</dbReference>
<dbReference type="PROSITE" id="PS51762">
    <property type="entry name" value="GH16_2"/>
    <property type="match status" value="1"/>
</dbReference>
<dbReference type="KEGG" id="tje:TJEJU_2943"/>
<keyword evidence="4 8" id="KW-0326">Glycosidase</keyword>
<evidence type="ECO:0000256" key="4">
    <source>
        <dbReference type="ARBA" id="ARBA00023295"/>
    </source>
</evidence>
<keyword evidence="2" id="KW-0732">Signal</keyword>
<dbReference type="GO" id="GO:0005975">
    <property type="term" value="P:carbohydrate metabolic process"/>
    <property type="evidence" value="ECO:0007669"/>
    <property type="project" value="InterPro"/>
</dbReference>
<evidence type="ECO:0000313" key="8">
    <source>
        <dbReference type="EMBL" id="SNR16612.1"/>
    </source>
</evidence>
<feature type="active site" description="Nucleophile" evidence="5">
    <location>
        <position position="190"/>
    </location>
</feature>
<dbReference type="AlphaFoldDB" id="A0A238UBZ1"/>
<evidence type="ECO:0000256" key="3">
    <source>
        <dbReference type="ARBA" id="ARBA00022801"/>
    </source>
</evidence>